<feature type="domain" description="CRIM" evidence="25">
    <location>
        <begin position="139"/>
        <end position="267"/>
    </location>
</feature>
<protein>
    <recommendedName>
        <fullName evidence="10">Target of rapamycin complex 2 subunit MAPKAP1</fullName>
    </recommendedName>
    <alternativeName>
        <fullName evidence="22">Stress-activated map kinase-interacting protein 1</fullName>
    </alternativeName>
</protein>
<evidence type="ECO:0000256" key="9">
    <source>
        <dbReference type="ARBA" id="ARBA00009407"/>
    </source>
</evidence>
<dbReference type="CDD" id="cd13331">
    <property type="entry name" value="PH_Avo1"/>
    <property type="match status" value="1"/>
</dbReference>
<dbReference type="InterPro" id="IPR008828">
    <property type="entry name" value="Sin1/Avo1"/>
</dbReference>
<dbReference type="GO" id="GO:0031902">
    <property type="term" value="C:late endosome membrane"/>
    <property type="evidence" value="ECO:0007669"/>
    <property type="project" value="UniProtKB-SubCell"/>
</dbReference>
<evidence type="ECO:0000256" key="4">
    <source>
        <dbReference type="ARBA" id="ARBA00004395"/>
    </source>
</evidence>
<dbReference type="GO" id="GO:0000139">
    <property type="term" value="C:Golgi membrane"/>
    <property type="evidence" value="ECO:0007669"/>
    <property type="project" value="UniProtKB-SubCell"/>
</dbReference>
<gene>
    <name evidence="28" type="primary">MAPKAP1</name>
</gene>
<comment type="subunit">
    <text evidence="23">Component of the mechanistic target of rapamycin complex 2 (mTORC2), consisting in two heterotretramers composed of MTOR, MLST8, RICTOR and MAPKAP1/SIN1. The mTORC2 core complex associates with PRR5/PROTOR1 and/or PRR5L/PROTOR2. Contrary to mTORC1, mTORC2 does not bind to and is not sensitive to FKBP12-rapamycin. Interacts with MAP3K2. Interacts with ATF2. Interacts with MAPK8. Interacts with GTP-bound HRAS and KRAS; inhibiting their activity. Interacts with IFNAR2.</text>
</comment>
<comment type="subcellular location">
    <subcellularLocation>
        <location evidence="2">Cell membrane</location>
        <topology evidence="2">Peripheral membrane protein</topology>
    </subcellularLocation>
    <subcellularLocation>
        <location evidence="7">Cytoplasm</location>
        <location evidence="7">Perinuclear region</location>
    </subcellularLocation>
    <subcellularLocation>
        <location evidence="3">Early endosome membrane</location>
        <topology evidence="3">Peripheral membrane protein</topology>
    </subcellularLocation>
    <subcellularLocation>
        <location evidence="5">Endoplasmic reticulum membrane</location>
        <topology evidence="5">Peripheral membrane protein</topology>
    </subcellularLocation>
    <subcellularLocation>
        <location evidence="4">Golgi apparatus membrane</location>
        <topology evidence="4">Peripheral membrane protein</topology>
    </subcellularLocation>
    <subcellularLocation>
        <location evidence="8">Late endosome membrane</location>
        <topology evidence="8">Peripheral membrane protein</topology>
    </subcellularLocation>
    <subcellularLocation>
        <location evidence="21">Lysosome membrane</location>
        <topology evidence="21">Peripheral membrane protein</topology>
    </subcellularLocation>
    <subcellularLocation>
        <location evidence="6">Mitochondrion outer membrane</location>
        <topology evidence="6">Peripheral membrane protein</topology>
    </subcellularLocation>
    <subcellularLocation>
        <location evidence="1">Nucleus</location>
    </subcellularLocation>
</comment>
<dbReference type="PANTHER" id="PTHR13335">
    <property type="entry name" value="TARGET OF RAPAMYCIN COMPLEX 2 SUBUNIT MAPKAP1"/>
    <property type="match status" value="1"/>
</dbReference>
<evidence type="ECO:0000256" key="13">
    <source>
        <dbReference type="ARBA" id="ARBA00022753"/>
    </source>
</evidence>
<evidence type="ECO:0000256" key="2">
    <source>
        <dbReference type="ARBA" id="ARBA00004202"/>
    </source>
</evidence>
<evidence type="ECO:0000259" key="26">
    <source>
        <dbReference type="Pfam" id="PF16979"/>
    </source>
</evidence>
<sequence length="486" mass="55152">MAFLDNPTIILAHIRQSHVTSDDTGMCEMVLIDHDVDLEKIHPPSMPGESESEIQGSNGETQSYVYAQSVDITSSWDFGIRRRSNTAQRLERLRKERQNQIKCKNIQWKERNFKQSAQELKSLFEKKSLKEKPPCSGKQSILSVRLEQCPLQLNNPFNEYSKFDGKGHVGTTATKKIDVYLPLHSSQDRLLPMTVVTMASARVQDLIGLICWQYTSEGREPKLNDNVSAYCLHIAEDDGEVDTDFPPLDSNEPIHKFGFSTLALVEKYSSPGLTSKESLFVRINAAHGFSLIQVDNTKVTMKEILLKAVKRRKGSQKISGSRADGVFEEDSQIDIATVQDMLSSHHYKSFKVSMIHRLRFTTDVQLGISGDKVEIDPVTNQKASTKFWIKQKPISIDSDLLCACDLAEEKSPSHAIFKLTYLSNHDYKHLYFESDAATVNEIVLKVNYILESRASTARADYFAQKQRKLNRRTSFSFQKEKKSGQQ</sequence>
<evidence type="ECO:0000256" key="3">
    <source>
        <dbReference type="ARBA" id="ARBA00004220"/>
    </source>
</evidence>
<feature type="domain" description="Sin1 N-terminal" evidence="24">
    <location>
        <begin position="18"/>
        <end position="128"/>
    </location>
</feature>
<evidence type="ECO:0000256" key="5">
    <source>
        <dbReference type="ARBA" id="ARBA00004406"/>
    </source>
</evidence>
<dbReference type="GO" id="GO:0038203">
    <property type="term" value="P:TORC2 signaling"/>
    <property type="evidence" value="ECO:0007669"/>
    <property type="project" value="UniProtKB-ARBA"/>
</dbReference>
<keyword evidence="15" id="KW-0256">Endoplasmic reticulum</keyword>
<dbReference type="FunFam" id="2.30.29.30:FF:000585">
    <property type="entry name" value="target of rapamycin complex 2 subunit MAPKAP1 isoform X3"/>
    <property type="match status" value="1"/>
</dbReference>
<dbReference type="PANTHER" id="PTHR13335:SF1">
    <property type="entry name" value="TARGET OF RAPAMYCIN COMPLEX 2 SUBUNIT MAPKAP1"/>
    <property type="match status" value="1"/>
</dbReference>
<dbReference type="InterPro" id="IPR031567">
    <property type="entry name" value="CRIM_dom"/>
</dbReference>
<dbReference type="Proteomes" id="UP001652624">
    <property type="component" value="Chromosome 10"/>
</dbReference>
<evidence type="ECO:0000256" key="15">
    <source>
        <dbReference type="ARBA" id="ARBA00022824"/>
    </source>
</evidence>
<dbReference type="AlphaFoldDB" id="A0A1S3AT94"/>
<evidence type="ECO:0000256" key="7">
    <source>
        <dbReference type="ARBA" id="ARBA00004556"/>
    </source>
</evidence>
<dbReference type="GeneID" id="103129042"/>
<dbReference type="GO" id="GO:0031901">
    <property type="term" value="C:early endosome membrane"/>
    <property type="evidence" value="ECO:0007669"/>
    <property type="project" value="UniProtKB-SubCell"/>
</dbReference>
<organism evidence="27 28">
    <name type="scientific">Erinaceus europaeus</name>
    <name type="common">Western European hedgehog</name>
    <dbReference type="NCBI Taxonomy" id="9365"/>
    <lineage>
        <taxon>Eukaryota</taxon>
        <taxon>Metazoa</taxon>
        <taxon>Chordata</taxon>
        <taxon>Craniata</taxon>
        <taxon>Vertebrata</taxon>
        <taxon>Euteleostomi</taxon>
        <taxon>Mammalia</taxon>
        <taxon>Eutheria</taxon>
        <taxon>Laurasiatheria</taxon>
        <taxon>Eulipotyphla</taxon>
        <taxon>Erinaceidae</taxon>
        <taxon>Erinaceinae</taxon>
        <taxon>Erinaceus</taxon>
    </lineage>
</organism>
<dbReference type="InterPro" id="IPR032679">
    <property type="entry name" value="Sin1_N"/>
</dbReference>
<keyword evidence="27" id="KW-1185">Reference proteome</keyword>
<dbReference type="Pfam" id="PF16979">
    <property type="entry name" value="SIN1_PH"/>
    <property type="match status" value="1"/>
</dbReference>
<dbReference type="GO" id="GO:0005789">
    <property type="term" value="C:endoplasmic reticulum membrane"/>
    <property type="evidence" value="ECO:0007669"/>
    <property type="project" value="UniProtKB-SubCell"/>
</dbReference>
<feature type="domain" description="SIN1-type PH" evidence="26">
    <location>
        <begin position="346"/>
        <end position="451"/>
    </location>
</feature>
<dbReference type="Gene3D" id="2.30.29.30">
    <property type="entry name" value="Pleckstrin-homology domain (PH domain)/Phosphotyrosine-binding domain (PTB)"/>
    <property type="match status" value="1"/>
</dbReference>
<evidence type="ECO:0000313" key="27">
    <source>
        <dbReference type="Proteomes" id="UP001652624"/>
    </source>
</evidence>
<keyword evidence="12" id="KW-0963">Cytoplasm</keyword>
<keyword evidence="11" id="KW-1003">Cell membrane</keyword>
<keyword evidence="16" id="KW-0333">Golgi apparatus</keyword>
<evidence type="ECO:0000256" key="19">
    <source>
        <dbReference type="ARBA" id="ARBA00023228"/>
    </source>
</evidence>
<evidence type="ECO:0000256" key="10">
    <source>
        <dbReference type="ARBA" id="ARBA00014183"/>
    </source>
</evidence>
<evidence type="ECO:0000256" key="14">
    <source>
        <dbReference type="ARBA" id="ARBA00022787"/>
    </source>
</evidence>
<name>A0A1S3AT94_ERIEU</name>
<keyword evidence="20" id="KW-0539">Nucleus</keyword>
<dbReference type="GO" id="GO:0005741">
    <property type="term" value="C:mitochondrial outer membrane"/>
    <property type="evidence" value="ECO:0007669"/>
    <property type="project" value="UniProtKB-SubCell"/>
</dbReference>
<evidence type="ECO:0000256" key="22">
    <source>
        <dbReference type="ARBA" id="ARBA00031431"/>
    </source>
</evidence>
<dbReference type="OrthoDB" id="241990at2759"/>
<evidence type="ECO:0000256" key="21">
    <source>
        <dbReference type="ARBA" id="ARBA00023765"/>
    </source>
</evidence>
<evidence type="ECO:0000256" key="17">
    <source>
        <dbReference type="ARBA" id="ARBA00023128"/>
    </source>
</evidence>
<evidence type="ECO:0000256" key="20">
    <source>
        <dbReference type="ARBA" id="ARBA00023242"/>
    </source>
</evidence>
<evidence type="ECO:0000256" key="18">
    <source>
        <dbReference type="ARBA" id="ARBA00023136"/>
    </source>
</evidence>
<dbReference type="GO" id="GO:0005546">
    <property type="term" value="F:phosphatidylinositol-4,5-bisphosphate binding"/>
    <property type="evidence" value="ECO:0007669"/>
    <property type="project" value="TreeGrafter"/>
</dbReference>
<dbReference type="GO" id="GO:0005765">
    <property type="term" value="C:lysosomal membrane"/>
    <property type="evidence" value="ECO:0007669"/>
    <property type="project" value="UniProtKB-SubCell"/>
</dbReference>
<dbReference type="InterPro" id="IPR031313">
    <property type="entry name" value="Sin1_PH_dom"/>
</dbReference>
<keyword evidence="18" id="KW-0472">Membrane</keyword>
<dbReference type="GO" id="GO:0031932">
    <property type="term" value="C:TORC2 complex"/>
    <property type="evidence" value="ECO:0007669"/>
    <property type="project" value="InterPro"/>
</dbReference>
<keyword evidence="13" id="KW-0967">Endosome</keyword>
<evidence type="ECO:0000256" key="16">
    <source>
        <dbReference type="ARBA" id="ARBA00023034"/>
    </source>
</evidence>
<comment type="similarity">
    <text evidence="9">Belongs to the SIN1 family.</text>
</comment>
<keyword evidence="19" id="KW-0458">Lysosome</keyword>
<evidence type="ECO:0000259" key="25">
    <source>
        <dbReference type="Pfam" id="PF16978"/>
    </source>
</evidence>
<dbReference type="GO" id="GO:0048471">
    <property type="term" value="C:perinuclear region of cytoplasm"/>
    <property type="evidence" value="ECO:0007669"/>
    <property type="project" value="UniProtKB-SubCell"/>
</dbReference>
<accession>A0A1S3AT94</accession>
<keyword evidence="14" id="KW-1000">Mitochondrion outer membrane</keyword>
<keyword evidence="17" id="KW-0496">Mitochondrion</keyword>
<dbReference type="Pfam" id="PF05422">
    <property type="entry name" value="SIN1"/>
    <property type="match status" value="1"/>
</dbReference>
<evidence type="ECO:0000256" key="12">
    <source>
        <dbReference type="ARBA" id="ARBA00022490"/>
    </source>
</evidence>
<evidence type="ECO:0000256" key="1">
    <source>
        <dbReference type="ARBA" id="ARBA00004123"/>
    </source>
</evidence>
<dbReference type="GO" id="GO:0005886">
    <property type="term" value="C:plasma membrane"/>
    <property type="evidence" value="ECO:0007669"/>
    <property type="project" value="UniProtKB-SubCell"/>
</dbReference>
<dbReference type="Pfam" id="PF16978">
    <property type="entry name" value="CRIM"/>
    <property type="match status" value="1"/>
</dbReference>
<dbReference type="GO" id="GO:0005634">
    <property type="term" value="C:nucleus"/>
    <property type="evidence" value="ECO:0007669"/>
    <property type="project" value="UniProtKB-SubCell"/>
</dbReference>
<dbReference type="InterPro" id="IPR011993">
    <property type="entry name" value="PH-like_dom_sf"/>
</dbReference>
<dbReference type="RefSeq" id="XP_007540058.1">
    <property type="nucleotide sequence ID" value="XM_007539996.3"/>
</dbReference>
<dbReference type="CTD" id="79109"/>
<evidence type="ECO:0000256" key="11">
    <source>
        <dbReference type="ARBA" id="ARBA00022475"/>
    </source>
</evidence>
<reference evidence="28" key="1">
    <citation type="submission" date="2025-08" db="UniProtKB">
        <authorList>
            <consortium name="RefSeq"/>
        </authorList>
    </citation>
    <scope>IDENTIFICATION</scope>
</reference>
<evidence type="ECO:0000256" key="6">
    <source>
        <dbReference type="ARBA" id="ARBA00004450"/>
    </source>
</evidence>
<dbReference type="GO" id="GO:0140767">
    <property type="term" value="F:enzyme-substrate adaptor activity"/>
    <property type="evidence" value="ECO:0007669"/>
    <property type="project" value="UniProtKB-ARBA"/>
</dbReference>
<evidence type="ECO:0000256" key="23">
    <source>
        <dbReference type="ARBA" id="ARBA00049998"/>
    </source>
</evidence>
<proteinExistence type="inferred from homology"/>
<evidence type="ECO:0000313" key="28">
    <source>
        <dbReference type="RefSeq" id="XP_007540058.1"/>
    </source>
</evidence>
<evidence type="ECO:0000259" key="24">
    <source>
        <dbReference type="Pfam" id="PF05422"/>
    </source>
</evidence>
<evidence type="ECO:0000256" key="8">
    <source>
        <dbReference type="ARBA" id="ARBA00004633"/>
    </source>
</evidence>